<dbReference type="PROSITE" id="PS50894">
    <property type="entry name" value="HPT"/>
    <property type="match status" value="1"/>
</dbReference>
<dbReference type="SMART" id="SM00388">
    <property type="entry name" value="HisKA"/>
    <property type="match status" value="1"/>
</dbReference>
<evidence type="ECO:0000256" key="16">
    <source>
        <dbReference type="ARBA" id="ARBA00022840"/>
    </source>
</evidence>
<dbReference type="Pfam" id="PF02518">
    <property type="entry name" value="HATPase_c"/>
    <property type="match status" value="1"/>
</dbReference>
<dbReference type="CDD" id="cd16922">
    <property type="entry name" value="HATPase_EvgS-ArcB-TorS-like"/>
    <property type="match status" value="1"/>
</dbReference>
<feature type="transmembrane region" description="Helical" evidence="26">
    <location>
        <begin position="65"/>
        <end position="87"/>
    </location>
</feature>
<evidence type="ECO:0000256" key="2">
    <source>
        <dbReference type="ARBA" id="ARBA00001935"/>
    </source>
</evidence>
<dbReference type="Pfam" id="PF00512">
    <property type="entry name" value="HisKA"/>
    <property type="match status" value="1"/>
</dbReference>
<evidence type="ECO:0000256" key="25">
    <source>
        <dbReference type="SAM" id="Coils"/>
    </source>
</evidence>
<comment type="catalytic activity">
    <reaction evidence="1">
        <text>ATP + protein L-histidine = ADP + protein N-phospho-L-histidine.</text>
        <dbReference type="EC" id="2.7.13.3"/>
    </reaction>
</comment>
<dbReference type="Gene3D" id="1.20.120.160">
    <property type="entry name" value="HPT domain"/>
    <property type="match status" value="1"/>
</dbReference>
<dbReference type="EMBL" id="CP003659">
    <property type="protein sequence ID" value="AFZ59539.1"/>
    <property type="molecule type" value="Genomic_DNA"/>
</dbReference>
<dbReference type="SUPFAM" id="SSF55785">
    <property type="entry name" value="PYP-like sensor domain (PAS domain)"/>
    <property type="match status" value="1"/>
</dbReference>
<dbReference type="SMART" id="SM00448">
    <property type="entry name" value="REC"/>
    <property type="match status" value="2"/>
</dbReference>
<dbReference type="InterPro" id="IPR004358">
    <property type="entry name" value="Sig_transdc_His_kin-like_C"/>
</dbReference>
<dbReference type="eggNOG" id="COG0784">
    <property type="taxonomic scope" value="Bacteria"/>
</dbReference>
<dbReference type="InterPro" id="IPR003661">
    <property type="entry name" value="HisK_dim/P_dom"/>
</dbReference>
<dbReference type="Pfam" id="PF01590">
    <property type="entry name" value="GAF"/>
    <property type="match status" value="2"/>
</dbReference>
<comment type="subcellular location">
    <subcellularLocation>
        <location evidence="4">Cell membrane</location>
        <topology evidence="4">Multi-pass membrane protein</topology>
    </subcellularLocation>
    <subcellularLocation>
        <location evidence="3">Endoplasmic reticulum membrane</location>
        <topology evidence="3">Multi-pass membrane protein</topology>
    </subcellularLocation>
</comment>
<dbReference type="SMART" id="SM00387">
    <property type="entry name" value="HATPase_c"/>
    <property type="match status" value="1"/>
</dbReference>
<evidence type="ECO:0000256" key="5">
    <source>
        <dbReference type="ARBA" id="ARBA00006402"/>
    </source>
</evidence>
<evidence type="ECO:0000256" key="14">
    <source>
        <dbReference type="ARBA" id="ARBA00022777"/>
    </source>
</evidence>
<dbReference type="PRINTS" id="PR00344">
    <property type="entry name" value="BCTRLSENSOR"/>
</dbReference>
<dbReference type="Gene3D" id="1.10.287.130">
    <property type="match status" value="1"/>
</dbReference>
<dbReference type="InterPro" id="IPR005467">
    <property type="entry name" value="His_kinase_dom"/>
</dbReference>
<keyword evidence="14 30" id="KW-0418">Kinase</keyword>
<feature type="modified residue" description="Phosphohistidine" evidence="23">
    <location>
        <position position="1273"/>
    </location>
</feature>
<dbReference type="eggNOG" id="COG3290">
    <property type="taxonomic scope" value="Bacteria"/>
</dbReference>
<feature type="domain" description="Response regulatory" evidence="28">
    <location>
        <begin position="922"/>
        <end position="1039"/>
    </location>
</feature>
<dbReference type="Gene3D" id="3.30.450.20">
    <property type="entry name" value="PAS domain"/>
    <property type="match status" value="1"/>
</dbReference>
<dbReference type="PANTHER" id="PTHR45339:SF1">
    <property type="entry name" value="HYBRID SIGNAL TRANSDUCTION HISTIDINE KINASE J"/>
    <property type="match status" value="1"/>
</dbReference>
<comment type="similarity">
    <text evidence="5">In the N-terminal section; belongs to the phytochrome family.</text>
</comment>
<dbReference type="InterPro" id="IPR036641">
    <property type="entry name" value="HPT_dom_sf"/>
</dbReference>
<evidence type="ECO:0000256" key="7">
    <source>
        <dbReference type="ARBA" id="ARBA00012438"/>
    </source>
</evidence>
<dbReference type="Pfam" id="PF13188">
    <property type="entry name" value="PAS_8"/>
    <property type="match status" value="1"/>
</dbReference>
<dbReference type="InterPro" id="IPR029016">
    <property type="entry name" value="GAF-like_dom_sf"/>
</dbReference>
<dbReference type="eggNOG" id="COG2205">
    <property type="taxonomic scope" value="Bacteria"/>
</dbReference>
<dbReference type="InterPro" id="IPR008207">
    <property type="entry name" value="Sig_transdc_His_kin_Hpt_dom"/>
</dbReference>
<organism evidence="30 31">
    <name type="scientific">Anabaena cylindrica (strain ATCC 27899 / PCC 7122)</name>
    <dbReference type="NCBI Taxonomy" id="272123"/>
    <lineage>
        <taxon>Bacteria</taxon>
        <taxon>Bacillati</taxon>
        <taxon>Cyanobacteriota</taxon>
        <taxon>Cyanophyceae</taxon>
        <taxon>Nostocales</taxon>
        <taxon>Nostocaceae</taxon>
        <taxon>Anabaena</taxon>
    </lineage>
</organism>
<keyword evidence="20 26" id="KW-0472">Membrane</keyword>
<evidence type="ECO:0000256" key="4">
    <source>
        <dbReference type="ARBA" id="ARBA00004651"/>
    </source>
</evidence>
<dbReference type="Gene3D" id="3.30.450.40">
    <property type="match status" value="2"/>
</dbReference>
<dbReference type="SUPFAM" id="SSF55781">
    <property type="entry name" value="GAF domain-like"/>
    <property type="match status" value="2"/>
</dbReference>
<dbReference type="HOGENOM" id="CLU_005819_0_0_3"/>
<keyword evidence="15" id="KW-0256">Endoplasmic reticulum</keyword>
<keyword evidence="21" id="KW-1015">Disulfide bond</keyword>
<dbReference type="OrthoDB" id="5389090at2"/>
<dbReference type="SUPFAM" id="SSF47384">
    <property type="entry name" value="Homodimeric domain of signal transducing histidine kinase"/>
    <property type="match status" value="1"/>
</dbReference>
<dbReference type="CDD" id="cd00156">
    <property type="entry name" value="REC"/>
    <property type="match status" value="1"/>
</dbReference>
<dbReference type="Gene3D" id="3.40.50.2300">
    <property type="match status" value="2"/>
</dbReference>
<keyword evidence="25" id="KW-0175">Coiled coil</keyword>
<keyword evidence="12" id="KW-0547">Nucleotide-binding</keyword>
<evidence type="ECO:0000256" key="3">
    <source>
        <dbReference type="ARBA" id="ARBA00004477"/>
    </source>
</evidence>
<dbReference type="InterPro" id="IPR000014">
    <property type="entry name" value="PAS"/>
</dbReference>
<dbReference type="SUPFAM" id="SSF47226">
    <property type="entry name" value="Histidine-containing phosphotransfer domain, HPT domain"/>
    <property type="match status" value="1"/>
</dbReference>
<dbReference type="InterPro" id="IPR058544">
    <property type="entry name" value="ETR1_N"/>
</dbReference>
<keyword evidence="16" id="KW-0067">ATP-binding</keyword>
<dbReference type="Gene3D" id="3.30.565.10">
    <property type="entry name" value="Histidine kinase-like ATPase, C-terminal domain"/>
    <property type="match status" value="1"/>
</dbReference>
<dbReference type="InterPro" id="IPR001789">
    <property type="entry name" value="Sig_transdc_resp-reg_receiver"/>
</dbReference>
<feature type="domain" description="HPt" evidence="29">
    <location>
        <begin position="1234"/>
        <end position="1327"/>
    </location>
</feature>
<dbReference type="Proteomes" id="UP000010474">
    <property type="component" value="Chromosome"/>
</dbReference>
<feature type="transmembrane region" description="Helical" evidence="26">
    <location>
        <begin position="32"/>
        <end position="53"/>
    </location>
</feature>
<dbReference type="PANTHER" id="PTHR45339">
    <property type="entry name" value="HYBRID SIGNAL TRANSDUCTION HISTIDINE KINASE J"/>
    <property type="match status" value="1"/>
</dbReference>
<dbReference type="CDD" id="cd17546">
    <property type="entry name" value="REC_hyHK_CKI1_RcsC-like"/>
    <property type="match status" value="1"/>
</dbReference>
<dbReference type="FunFam" id="1.10.287.130:FF:000004">
    <property type="entry name" value="Ethylene receptor 1"/>
    <property type="match status" value="1"/>
</dbReference>
<evidence type="ECO:0000256" key="6">
    <source>
        <dbReference type="ARBA" id="ARBA00009842"/>
    </source>
</evidence>
<keyword evidence="9 24" id="KW-0597">Phosphoprotein</keyword>
<evidence type="ECO:0000259" key="29">
    <source>
        <dbReference type="PROSITE" id="PS50894"/>
    </source>
</evidence>
<keyword evidence="17 26" id="KW-1133">Transmembrane helix</keyword>
<dbReference type="FunFam" id="3.30.565.10:FF:000010">
    <property type="entry name" value="Sensor histidine kinase RcsC"/>
    <property type="match status" value="1"/>
</dbReference>
<dbReference type="GO" id="GO:0000155">
    <property type="term" value="F:phosphorelay sensor kinase activity"/>
    <property type="evidence" value="ECO:0007669"/>
    <property type="project" value="InterPro"/>
</dbReference>
<comment type="similarity">
    <text evidence="6">Belongs to the ethylene receptor family.</text>
</comment>
<keyword evidence="19" id="KW-0902">Two-component regulatory system</keyword>
<evidence type="ECO:0000256" key="15">
    <source>
        <dbReference type="ARBA" id="ARBA00022824"/>
    </source>
</evidence>
<dbReference type="EC" id="2.7.13.3" evidence="7"/>
<dbReference type="InterPro" id="IPR011006">
    <property type="entry name" value="CheY-like_superfamily"/>
</dbReference>
<keyword evidence="18" id="KW-0186">Copper</keyword>
<keyword evidence="11 26" id="KW-0812">Transmembrane</keyword>
<evidence type="ECO:0000256" key="8">
    <source>
        <dbReference type="ARBA" id="ARBA00022475"/>
    </source>
</evidence>
<evidence type="ECO:0000256" key="9">
    <source>
        <dbReference type="ARBA" id="ARBA00022553"/>
    </source>
</evidence>
<dbReference type="PROSITE" id="PS50109">
    <property type="entry name" value="HIS_KIN"/>
    <property type="match status" value="1"/>
</dbReference>
<evidence type="ECO:0000256" key="10">
    <source>
        <dbReference type="ARBA" id="ARBA00022679"/>
    </source>
</evidence>
<feature type="modified residue" description="4-aspartylphosphate" evidence="24">
    <location>
        <position position="972"/>
    </location>
</feature>
<feature type="domain" description="Response regulatory" evidence="28">
    <location>
        <begin position="1066"/>
        <end position="1182"/>
    </location>
</feature>
<proteinExistence type="inferred from homology"/>
<evidence type="ECO:0000256" key="13">
    <source>
        <dbReference type="ARBA" id="ARBA00022745"/>
    </source>
</evidence>
<evidence type="ECO:0000256" key="1">
    <source>
        <dbReference type="ARBA" id="ARBA00000085"/>
    </source>
</evidence>
<dbReference type="PATRIC" id="fig|272123.3.peg.4529"/>
<dbReference type="CDD" id="cd00082">
    <property type="entry name" value="HisKA"/>
    <property type="match status" value="1"/>
</dbReference>
<dbReference type="RefSeq" id="WP_015216156.1">
    <property type="nucleotide sequence ID" value="NC_019771.1"/>
</dbReference>
<protein>
    <recommendedName>
        <fullName evidence="22">Circadian input-output histidine kinase CikA</fullName>
        <ecNumber evidence="7">2.7.13.3</ecNumber>
    </recommendedName>
</protein>
<dbReference type="InterPro" id="IPR003594">
    <property type="entry name" value="HATPase_dom"/>
</dbReference>
<dbReference type="InterPro" id="IPR036097">
    <property type="entry name" value="HisK_dim/P_sf"/>
</dbReference>
<dbReference type="GO" id="GO:0005886">
    <property type="term" value="C:plasma membrane"/>
    <property type="evidence" value="ECO:0007669"/>
    <property type="project" value="UniProtKB-SubCell"/>
</dbReference>
<dbReference type="InterPro" id="IPR035965">
    <property type="entry name" value="PAS-like_dom_sf"/>
</dbReference>
<keyword evidence="8" id="KW-1003">Cell membrane</keyword>
<dbReference type="Pfam" id="PF25487">
    <property type="entry name" value="ETR1_N"/>
    <property type="match status" value="1"/>
</dbReference>
<dbReference type="Pfam" id="PF00072">
    <property type="entry name" value="Response_reg"/>
    <property type="match status" value="2"/>
</dbReference>
<dbReference type="SUPFAM" id="SSF55874">
    <property type="entry name" value="ATPase domain of HSP90 chaperone/DNA topoisomerase II/histidine kinase"/>
    <property type="match status" value="1"/>
</dbReference>
<dbReference type="eggNOG" id="COG2198">
    <property type="taxonomic scope" value="Bacteria"/>
</dbReference>
<accession>K9ZL83</accession>
<evidence type="ECO:0000256" key="12">
    <source>
        <dbReference type="ARBA" id="ARBA00022741"/>
    </source>
</evidence>
<evidence type="ECO:0000313" key="31">
    <source>
        <dbReference type="Proteomes" id="UP000010474"/>
    </source>
</evidence>
<dbReference type="InterPro" id="IPR003018">
    <property type="entry name" value="GAF"/>
</dbReference>
<evidence type="ECO:0000259" key="28">
    <source>
        <dbReference type="PROSITE" id="PS50110"/>
    </source>
</evidence>
<reference evidence="31" key="1">
    <citation type="journal article" date="2013" name="Proc. Natl. Acad. Sci. U.S.A.">
        <title>Improving the coverage of the cyanobacterial phylum using diversity-driven genome sequencing.</title>
        <authorList>
            <person name="Shih P.M."/>
            <person name="Wu D."/>
            <person name="Latifi A."/>
            <person name="Axen S.D."/>
            <person name="Fewer D.P."/>
            <person name="Talla E."/>
            <person name="Calteau A."/>
            <person name="Cai F."/>
            <person name="Tandeau de Marsac N."/>
            <person name="Rippka R."/>
            <person name="Herdman M."/>
            <person name="Sivonen K."/>
            <person name="Coursin T."/>
            <person name="Laurent T."/>
            <person name="Goodwin L."/>
            <person name="Nolan M."/>
            <person name="Davenport K.W."/>
            <person name="Han C.S."/>
            <person name="Rubin E.M."/>
            <person name="Eisen J.A."/>
            <person name="Woyke T."/>
            <person name="Gugger M."/>
            <person name="Kerfeld C.A."/>
        </authorList>
    </citation>
    <scope>NUCLEOTIDE SEQUENCE [LARGE SCALE GENOMIC DNA]</scope>
    <source>
        <strain evidence="31">ATCC 27899 / PCC 7122</strain>
    </source>
</reference>
<sequence>MLDFFNYFFWMPAFIPHGHCYLWNTDLVSLHVIADMLIALAYYSIPIGLVYFINKRPDVPFRSIFALFGAFIISCGTTHLMAIWTLWYPDYWLSGTIKAITALISCYAAIELIPLIPQAIALPSPRELERINQELHDEIRERQQTETKLRTTTSRLTALIENLQAGVLVEDESNKIILINQEFCQMFDIQIAPQSLIGVSFNECSKTRKELFADPEVFVEQSSKIVAEKSAVIDEFIMSDNRIFERCYIPIFVDENYCGHLWKYYDITERRNVELELKQSEAFLRKLYDIASHQLDFEERIKSVLSLGCQTLGMEFGSVGHIDENQYFHLLQAQCPDNSLQPGDIFDVRQMLCNLVIDREEPVTIIHTGASEWCQHPGYQMFHMEAYIGIRVMIRDKLYGALSFSSLSPRLKQFTLADKKLLMLMAQWLGSEIARKLAETALQQQFNRTLLLKRITEEIRQSLNTQEIFQTTANQISQAFNVNRCLIHTYIATPVPKISVVAEHLDIGYESLLNLEIFIAGNLHAELMIVQDKAIASLLLSETAPEQDTPPYRSQCIGIGSDYVYTEPLLFRTAEAMYSQMGVKSILSIRTSYQGEANGAISLHQCDRIRSWTADEIELLEAVAPQVGIAIAQANLLEQEKQQRQQLTIKNSDLEQAKRQAESANRAKSQFLAMMSHEIRTPMNAVIGMTGLLLDTNLDSQQQDLITTIRSSGDALLSIINDILDFSKIESNQLNLEAQPFSLRNCLEESLDLLASQAATKKIELIYLLTPQTPNTIIGDITRLRQIFVNLLSNAVKFTNIGEVIVTATAKALAIVTTAPTFPLYEIEFAIKDTGIGIPPEKIDRLFQPFSQVDSSMTRKYGGTGLGLVISQRLSEMMGGRMWVESQIDNGSTFYFTITVPADPLTESINLNKSSNQLNSKRLLILSNHVAHRQFLTMQAESWEMVVNAVKSPAEVFSCLRQGEQFDIAILDMQFSEIDSLALAKKIRQHPNYQTLPLLILKDLNQPEIKHRVNPIAGIAFLNKPLKQSQLYNSLLNLTRQQPIRFSSSDSNVGQTYPDLSDLAMRILVAEDHPVNLKMIILILSKLGLRADVAGNGLEVLSALQRQSYDVILMDVQMPQMDGLETTQQIRMWHWEEQPRIIAMTANAMQGDKEVCLEAGMDEYISKPIRLEDLVRVLTQCQLVSQKNTSVSYTFANSYYQEKKPVTTLSSLNYTSAIDLRIFQSLRDMAGEDANIFMSELINIYIEESANSLVDLNIAIEQLNTTALKQIAHKFKSSSASVGAINLANFCKNMETLDPNENIDKYRVLLEQMETEYERVKLALQIKSKSTDTVRIQKSQEL</sequence>
<evidence type="ECO:0000256" key="20">
    <source>
        <dbReference type="ARBA" id="ARBA00023136"/>
    </source>
</evidence>
<gene>
    <name evidence="30" type="ordered locus">Anacy_4173</name>
</gene>
<feature type="coiled-coil region" evidence="25">
    <location>
        <begin position="637"/>
        <end position="674"/>
    </location>
</feature>
<name>K9ZL83_ANACC</name>
<evidence type="ECO:0000313" key="30">
    <source>
        <dbReference type="EMBL" id="AFZ59539.1"/>
    </source>
</evidence>
<dbReference type="InterPro" id="IPR036890">
    <property type="entry name" value="HATPase_C_sf"/>
</dbReference>
<keyword evidence="10" id="KW-0808">Transferase</keyword>
<dbReference type="GO" id="GO:0005524">
    <property type="term" value="F:ATP binding"/>
    <property type="evidence" value="ECO:0007669"/>
    <property type="project" value="UniProtKB-KW"/>
</dbReference>
<evidence type="ECO:0000256" key="24">
    <source>
        <dbReference type="PROSITE-ProRule" id="PRU00169"/>
    </source>
</evidence>
<dbReference type="SUPFAM" id="SSF52172">
    <property type="entry name" value="CheY-like"/>
    <property type="match status" value="2"/>
</dbReference>
<dbReference type="SMART" id="SM00065">
    <property type="entry name" value="GAF"/>
    <property type="match status" value="2"/>
</dbReference>
<evidence type="ECO:0000256" key="11">
    <source>
        <dbReference type="ARBA" id="ARBA00022692"/>
    </source>
</evidence>
<keyword evidence="31" id="KW-1185">Reference proteome</keyword>
<evidence type="ECO:0000256" key="19">
    <source>
        <dbReference type="ARBA" id="ARBA00023012"/>
    </source>
</evidence>
<comment type="cofactor">
    <cofactor evidence="2">
        <name>Cu cation</name>
        <dbReference type="ChEBI" id="CHEBI:23378"/>
    </cofactor>
</comment>
<dbReference type="STRING" id="272123.Anacy_4173"/>
<feature type="modified residue" description="4-aspartylphosphate" evidence="24">
    <location>
        <position position="1115"/>
    </location>
</feature>
<dbReference type="KEGG" id="acy:Anacy_4173"/>
<evidence type="ECO:0000256" key="26">
    <source>
        <dbReference type="SAM" id="Phobius"/>
    </source>
</evidence>
<evidence type="ECO:0000256" key="17">
    <source>
        <dbReference type="ARBA" id="ARBA00022989"/>
    </source>
</evidence>
<evidence type="ECO:0000259" key="27">
    <source>
        <dbReference type="PROSITE" id="PS50109"/>
    </source>
</evidence>
<evidence type="ECO:0000256" key="18">
    <source>
        <dbReference type="ARBA" id="ARBA00023008"/>
    </source>
</evidence>
<evidence type="ECO:0000256" key="23">
    <source>
        <dbReference type="PROSITE-ProRule" id="PRU00110"/>
    </source>
</evidence>
<evidence type="ECO:0000256" key="22">
    <source>
        <dbReference type="ARBA" id="ARBA00074306"/>
    </source>
</evidence>
<evidence type="ECO:0000256" key="21">
    <source>
        <dbReference type="ARBA" id="ARBA00023157"/>
    </source>
</evidence>
<dbReference type="PROSITE" id="PS50110">
    <property type="entry name" value="RESPONSE_REGULATORY"/>
    <property type="match status" value="2"/>
</dbReference>
<feature type="domain" description="Histidine kinase" evidence="27">
    <location>
        <begin position="674"/>
        <end position="902"/>
    </location>
</feature>
<keyword evidence="13" id="KW-0936">Ethylene signaling pathway</keyword>
<dbReference type="eggNOG" id="COG0745">
    <property type="taxonomic scope" value="Bacteria"/>
</dbReference>
<dbReference type="Pfam" id="PF01627">
    <property type="entry name" value="Hpt"/>
    <property type="match status" value="1"/>
</dbReference>